<organism evidence="1 2">
    <name type="scientific">Sedimentibacter acidaminivorans</name>
    <dbReference type="NCBI Taxonomy" id="913099"/>
    <lineage>
        <taxon>Bacteria</taxon>
        <taxon>Bacillati</taxon>
        <taxon>Bacillota</taxon>
        <taxon>Tissierellia</taxon>
        <taxon>Sedimentibacter</taxon>
    </lineage>
</organism>
<proteinExistence type="predicted"/>
<name>A0ABS4GAN4_9FIRM</name>
<evidence type="ECO:0000313" key="2">
    <source>
        <dbReference type="Proteomes" id="UP001519342"/>
    </source>
</evidence>
<reference evidence="1 2" key="1">
    <citation type="submission" date="2021-03" db="EMBL/GenBank/DDBJ databases">
        <title>Genomic Encyclopedia of Type Strains, Phase IV (KMG-IV): sequencing the most valuable type-strain genomes for metagenomic binning, comparative biology and taxonomic classification.</title>
        <authorList>
            <person name="Goeker M."/>
        </authorList>
    </citation>
    <scope>NUCLEOTIDE SEQUENCE [LARGE SCALE GENOMIC DNA]</scope>
    <source>
        <strain evidence="1 2">DSM 24004</strain>
    </source>
</reference>
<dbReference type="Proteomes" id="UP001519342">
    <property type="component" value="Unassembled WGS sequence"/>
</dbReference>
<comment type="caution">
    <text evidence="1">The sequence shown here is derived from an EMBL/GenBank/DDBJ whole genome shotgun (WGS) entry which is preliminary data.</text>
</comment>
<keyword evidence="2" id="KW-1185">Reference proteome</keyword>
<evidence type="ECO:0000313" key="1">
    <source>
        <dbReference type="EMBL" id="MBP1924597.1"/>
    </source>
</evidence>
<protein>
    <submittedName>
        <fullName evidence="1">Uncharacterized protein</fullName>
    </submittedName>
</protein>
<dbReference type="EMBL" id="JAGGKS010000001">
    <property type="protein sequence ID" value="MBP1924597.1"/>
    <property type="molecule type" value="Genomic_DNA"/>
</dbReference>
<accession>A0ABS4GAN4</accession>
<sequence>MNFKDVIAADIDNVFFNSNEFAEEITIDGTKTNIVMDSDLLKELQLSNGGEGLANSELLFHVKKNDLKFSPFVGHDILFNEKLYYINNIQYDEGLYTIAIGVARS</sequence>
<dbReference type="RefSeq" id="WP_209510347.1">
    <property type="nucleotide sequence ID" value="NZ_JAGGKS010000001.1"/>
</dbReference>
<gene>
    <name evidence="1" type="ORF">J2Z76_000450</name>
</gene>